<dbReference type="InterPro" id="IPR029035">
    <property type="entry name" value="DHS-like_NAD/FAD-binding_dom"/>
</dbReference>
<evidence type="ECO:0000313" key="7">
    <source>
        <dbReference type="Proteomes" id="UP001642464"/>
    </source>
</evidence>
<feature type="domain" description="Deacetylase sirtuin-type" evidence="5">
    <location>
        <begin position="1"/>
        <end position="278"/>
    </location>
</feature>
<dbReference type="Gene3D" id="3.30.1600.10">
    <property type="entry name" value="SIR2/SIRT2 'Small Domain"/>
    <property type="match status" value="1"/>
</dbReference>
<reference evidence="6 7" key="1">
    <citation type="submission" date="2024-02" db="EMBL/GenBank/DDBJ databases">
        <authorList>
            <person name="Chen Y."/>
            <person name="Shah S."/>
            <person name="Dougan E. K."/>
            <person name="Thang M."/>
            <person name="Chan C."/>
        </authorList>
    </citation>
    <scope>NUCLEOTIDE SEQUENCE [LARGE SCALE GENOMIC DNA]</scope>
</reference>
<feature type="binding site" evidence="3">
    <location>
        <position position="180"/>
    </location>
    <ligand>
        <name>Zn(2+)</name>
        <dbReference type="ChEBI" id="CHEBI:29105"/>
    </ligand>
</feature>
<organism evidence="6 7">
    <name type="scientific">Durusdinium trenchii</name>
    <dbReference type="NCBI Taxonomy" id="1381693"/>
    <lineage>
        <taxon>Eukaryota</taxon>
        <taxon>Sar</taxon>
        <taxon>Alveolata</taxon>
        <taxon>Dinophyceae</taxon>
        <taxon>Suessiales</taxon>
        <taxon>Symbiodiniaceae</taxon>
        <taxon>Durusdinium</taxon>
    </lineage>
</organism>
<keyword evidence="1" id="KW-0808">Transferase</keyword>
<dbReference type="InterPro" id="IPR029058">
    <property type="entry name" value="AB_hydrolase_fold"/>
</dbReference>
<feature type="binding site" evidence="3">
    <location>
        <position position="120"/>
    </location>
    <ligand>
        <name>Zn(2+)</name>
        <dbReference type="ChEBI" id="CHEBI:29105"/>
    </ligand>
</feature>
<evidence type="ECO:0000256" key="1">
    <source>
        <dbReference type="ARBA" id="ARBA00022679"/>
    </source>
</evidence>
<feature type="binding site" evidence="3">
    <location>
        <position position="159"/>
    </location>
    <ligand>
        <name>Zn(2+)</name>
        <dbReference type="ChEBI" id="CHEBI:29105"/>
    </ligand>
</feature>
<keyword evidence="3" id="KW-0862">Zinc</keyword>
<evidence type="ECO:0000256" key="3">
    <source>
        <dbReference type="PROSITE-ProRule" id="PRU00236"/>
    </source>
</evidence>
<dbReference type="InterPro" id="IPR026590">
    <property type="entry name" value="Ssirtuin_cat_dom"/>
</dbReference>
<dbReference type="Gene3D" id="3.40.50.1820">
    <property type="entry name" value="alpha/beta hydrolase"/>
    <property type="match status" value="1"/>
</dbReference>
<dbReference type="Pfam" id="PF02146">
    <property type="entry name" value="SIR2"/>
    <property type="match status" value="1"/>
</dbReference>
<gene>
    <name evidence="6" type="ORF">SCF082_LOCUS46812</name>
</gene>
<protein>
    <submittedName>
        <fullName evidence="6">NAD-dependent protein deacetylase (Regulatory protein SIR2 homolog)</fullName>
    </submittedName>
</protein>
<dbReference type="InterPro" id="IPR026591">
    <property type="entry name" value="Sirtuin_cat_small_dom_sf"/>
</dbReference>
<keyword evidence="2" id="KW-0520">NAD</keyword>
<dbReference type="PANTHER" id="PTHR11085:SF4">
    <property type="entry name" value="NAD-DEPENDENT PROTEIN DEACYLASE"/>
    <property type="match status" value="1"/>
</dbReference>
<comment type="caution">
    <text evidence="6">The sequence shown here is derived from an EMBL/GenBank/DDBJ whole genome shotgun (WGS) entry which is preliminary data.</text>
</comment>
<proteinExistence type="predicted"/>
<dbReference type="PANTHER" id="PTHR11085">
    <property type="entry name" value="NAD-DEPENDENT PROTEIN DEACYLASE SIRTUIN-5, MITOCHONDRIAL-RELATED"/>
    <property type="match status" value="1"/>
</dbReference>
<evidence type="ECO:0000256" key="2">
    <source>
        <dbReference type="ARBA" id="ARBA00023027"/>
    </source>
</evidence>
<evidence type="ECO:0000259" key="5">
    <source>
        <dbReference type="PROSITE" id="PS50305"/>
    </source>
</evidence>
<feature type="binding site" evidence="3">
    <location>
        <position position="113"/>
    </location>
    <ligand>
        <name>Zn(2+)</name>
        <dbReference type="ChEBI" id="CHEBI:29105"/>
    </ligand>
</feature>
<feature type="region of interest" description="Disordered" evidence="4">
    <location>
        <begin position="555"/>
        <end position="575"/>
    </location>
</feature>
<keyword evidence="3" id="KW-0479">Metal-binding</keyword>
<dbReference type="InterPro" id="IPR050134">
    <property type="entry name" value="NAD-dep_sirtuin_deacylases"/>
</dbReference>
<evidence type="ECO:0000256" key="4">
    <source>
        <dbReference type="SAM" id="MobiDB-lite"/>
    </source>
</evidence>
<dbReference type="EMBL" id="CAXAMM010041562">
    <property type="protein sequence ID" value="CAK9099983.1"/>
    <property type="molecule type" value="Genomic_DNA"/>
</dbReference>
<accession>A0ABP0RK10</accession>
<dbReference type="Gene3D" id="3.40.50.1220">
    <property type="entry name" value="TPP-binding domain"/>
    <property type="match status" value="1"/>
</dbReference>
<name>A0ABP0RK10_9DINO</name>
<evidence type="ECO:0000313" key="6">
    <source>
        <dbReference type="EMBL" id="CAK9099983.1"/>
    </source>
</evidence>
<dbReference type="InterPro" id="IPR003000">
    <property type="entry name" value="Sirtuin"/>
</dbReference>
<dbReference type="SUPFAM" id="SSF52467">
    <property type="entry name" value="DHS-like NAD/FAD-binding domain"/>
    <property type="match status" value="1"/>
</dbReference>
<dbReference type="PROSITE" id="PS50305">
    <property type="entry name" value="SIRTUIN"/>
    <property type="match status" value="1"/>
</dbReference>
<keyword evidence="7" id="KW-1185">Reference proteome</keyword>
<sequence>MGVDSGLPDFRGSTGLFKDREVAMSYEEMSDDKWFTEDPLFAWGINYTQLSMYRRSPPHAGYEVLLKWAKTLGKPYFVSWSVWTSNIDGMFERAGFPGDRVVACHGDLHHLQCTKDRRTCKGLEEDGADEVWSSEGIPDDLDAEVDPKALRFQPNVWFCHDKNYNVSRASWELIEATIKCGNAYNQWLSELQERKARTLGVGSGLMAALVVVECGGGLAIPSVRVQSEDAVDGSGPGSLLVRLNPVHCKVPEKGVGLPLGSMEGLQRIDKELEALKKDGTGGPFTAPGRVARGAASLRPSWRGRGLHGVKVTDPETYSALLYRPVGSTEPRPLLLVLPGAGKNDQDAWDLANVQGEHGGLAPSLLAQRTAPEELAQNFCVVAPYAAGKRSFYEEPRKKILAFLDWLCRQGDGSGGSGAASSVQIDRGRLFLFGFSDGATEVMELASTRRFAGGVVCAYGFTGDLPALACERLKNFPVWVFHCADDVIFPVSCSDKLVKRLREVNSRDVVRYTRYDRDQEGFTGSVRGHSTGITASKSAEVYRWLLSLPPLEAESRGFTPPKKLPNPVQPLQSMRSSNMDRWTANQWL</sequence>
<dbReference type="Proteomes" id="UP001642464">
    <property type="component" value="Unassembled WGS sequence"/>
</dbReference>
<dbReference type="CDD" id="cd00296">
    <property type="entry name" value="SIR2"/>
    <property type="match status" value="1"/>
</dbReference>
<feature type="active site" description="Proton acceptor" evidence="3">
    <location>
        <position position="105"/>
    </location>
</feature>
<dbReference type="SUPFAM" id="SSF53474">
    <property type="entry name" value="alpha/beta-Hydrolases"/>
    <property type="match status" value="1"/>
</dbReference>